<evidence type="ECO:0000256" key="1">
    <source>
        <dbReference type="ARBA" id="ARBA00006765"/>
    </source>
</evidence>
<feature type="region of interest" description="Disordered" evidence="2">
    <location>
        <begin position="1"/>
        <end position="60"/>
    </location>
</feature>
<dbReference type="InterPro" id="IPR007736">
    <property type="entry name" value="Caleosin-related"/>
</dbReference>
<protein>
    <submittedName>
        <fullName evidence="4">Caleosin related protein-domain-containing protein</fullName>
    </submittedName>
</protein>
<gene>
    <name evidence="4" type="ORF">B0T25DRAFT_266802</name>
</gene>
<name>A0AAJ0HAZ6_9PEZI</name>
<keyword evidence="3" id="KW-0812">Transmembrane</keyword>
<evidence type="ECO:0000313" key="4">
    <source>
        <dbReference type="EMBL" id="KAK3345990.1"/>
    </source>
</evidence>
<evidence type="ECO:0000256" key="2">
    <source>
        <dbReference type="SAM" id="MobiDB-lite"/>
    </source>
</evidence>
<dbReference type="Proteomes" id="UP001275084">
    <property type="component" value="Unassembled WGS sequence"/>
</dbReference>
<accession>A0AAJ0HAZ6</accession>
<proteinExistence type="inferred from homology"/>
<keyword evidence="3" id="KW-0472">Membrane</keyword>
<organism evidence="4 5">
    <name type="scientific">Lasiosphaeria hispida</name>
    <dbReference type="NCBI Taxonomy" id="260671"/>
    <lineage>
        <taxon>Eukaryota</taxon>
        <taxon>Fungi</taxon>
        <taxon>Dikarya</taxon>
        <taxon>Ascomycota</taxon>
        <taxon>Pezizomycotina</taxon>
        <taxon>Sordariomycetes</taxon>
        <taxon>Sordariomycetidae</taxon>
        <taxon>Sordariales</taxon>
        <taxon>Lasiosphaeriaceae</taxon>
        <taxon>Lasiosphaeria</taxon>
    </lineage>
</organism>
<dbReference type="PANTHER" id="PTHR31495:SF0">
    <property type="entry name" value="BINDING PROTEIN CALEOSIN, PUTATIVE (AFU_ORTHOLOGUE AFUA_5G13750)-RELATED"/>
    <property type="match status" value="1"/>
</dbReference>
<sequence length="348" mass="39792">MNVDDEREIITSNPRSPNNYHPEYLPTHPMKHTEYHMQSHRQTETMPHRPSPSRGLPPAQADDKVDFALAVPHCPETSQRPQAVDAEESISRPSIARANIAVSTEHPAGSHNRQLSFAKNKEYTVLQQHVLFWDRDMDGAIYPLDTYRGFRDLGFSILFSLLSMFIINVNFSYPTRLALGGYLPDPLFRVYVGGVHKAKHGSDSGTYDHEGRFVPQAFEDMFSKWDADRKGALSFVELWRMIAGNRLVVDPFGWFAAIFEFGSTWLLLQKDGMVSKEDLRRTYDGSIFWHIREQRLRGKGWDKGFGLGNVFDAAVCYATGSKQKWDELSKKSRREVRQRGSEGSLYSL</sequence>
<feature type="compositionally biased region" description="Basic and acidic residues" evidence="2">
    <location>
        <begin position="31"/>
        <end position="47"/>
    </location>
</feature>
<evidence type="ECO:0000313" key="5">
    <source>
        <dbReference type="Proteomes" id="UP001275084"/>
    </source>
</evidence>
<dbReference type="Pfam" id="PF05042">
    <property type="entry name" value="Caleosin"/>
    <property type="match status" value="1"/>
</dbReference>
<keyword evidence="5" id="KW-1185">Reference proteome</keyword>
<dbReference type="EMBL" id="JAUIQD010000006">
    <property type="protein sequence ID" value="KAK3345990.1"/>
    <property type="molecule type" value="Genomic_DNA"/>
</dbReference>
<feature type="compositionally biased region" description="Polar residues" evidence="2">
    <location>
        <begin position="10"/>
        <end position="19"/>
    </location>
</feature>
<reference evidence="4" key="2">
    <citation type="submission" date="2023-06" db="EMBL/GenBank/DDBJ databases">
        <authorList>
            <consortium name="Lawrence Berkeley National Laboratory"/>
            <person name="Haridas S."/>
            <person name="Hensen N."/>
            <person name="Bonometti L."/>
            <person name="Westerberg I."/>
            <person name="Brannstrom I.O."/>
            <person name="Guillou S."/>
            <person name="Cros-Aarteil S."/>
            <person name="Calhoun S."/>
            <person name="Kuo A."/>
            <person name="Mondo S."/>
            <person name="Pangilinan J."/>
            <person name="Riley R."/>
            <person name="Labutti K."/>
            <person name="Andreopoulos B."/>
            <person name="Lipzen A."/>
            <person name="Chen C."/>
            <person name="Yanf M."/>
            <person name="Daum C."/>
            <person name="Ng V."/>
            <person name="Clum A."/>
            <person name="Steindorff A."/>
            <person name="Ohm R."/>
            <person name="Martin F."/>
            <person name="Silar P."/>
            <person name="Natvig D."/>
            <person name="Lalanne C."/>
            <person name="Gautier V."/>
            <person name="Ament-Velasquez S.L."/>
            <person name="Kruys A."/>
            <person name="Hutchinson M.I."/>
            <person name="Powell A.J."/>
            <person name="Barry K."/>
            <person name="Miller A.N."/>
            <person name="Grigoriev I.V."/>
            <person name="Debuchy R."/>
            <person name="Gladieux P."/>
            <person name="Thoren M.H."/>
            <person name="Johannesson H."/>
        </authorList>
    </citation>
    <scope>NUCLEOTIDE SEQUENCE</scope>
    <source>
        <strain evidence="4">CBS 955.72</strain>
    </source>
</reference>
<comment type="similarity">
    <text evidence="1">Belongs to the caleosin family.</text>
</comment>
<feature type="transmembrane region" description="Helical" evidence="3">
    <location>
        <begin position="153"/>
        <end position="173"/>
    </location>
</feature>
<dbReference type="AlphaFoldDB" id="A0AAJ0HAZ6"/>
<keyword evidence="3" id="KW-1133">Transmembrane helix</keyword>
<comment type="caution">
    <text evidence="4">The sequence shown here is derived from an EMBL/GenBank/DDBJ whole genome shotgun (WGS) entry which is preliminary data.</text>
</comment>
<reference evidence="4" key="1">
    <citation type="journal article" date="2023" name="Mol. Phylogenet. Evol.">
        <title>Genome-scale phylogeny and comparative genomics of the fungal order Sordariales.</title>
        <authorList>
            <person name="Hensen N."/>
            <person name="Bonometti L."/>
            <person name="Westerberg I."/>
            <person name="Brannstrom I.O."/>
            <person name="Guillou S."/>
            <person name="Cros-Aarteil S."/>
            <person name="Calhoun S."/>
            <person name="Haridas S."/>
            <person name="Kuo A."/>
            <person name="Mondo S."/>
            <person name="Pangilinan J."/>
            <person name="Riley R."/>
            <person name="LaButti K."/>
            <person name="Andreopoulos B."/>
            <person name="Lipzen A."/>
            <person name="Chen C."/>
            <person name="Yan M."/>
            <person name="Daum C."/>
            <person name="Ng V."/>
            <person name="Clum A."/>
            <person name="Steindorff A."/>
            <person name="Ohm R.A."/>
            <person name="Martin F."/>
            <person name="Silar P."/>
            <person name="Natvig D.O."/>
            <person name="Lalanne C."/>
            <person name="Gautier V."/>
            <person name="Ament-Velasquez S.L."/>
            <person name="Kruys A."/>
            <person name="Hutchinson M.I."/>
            <person name="Powell A.J."/>
            <person name="Barry K."/>
            <person name="Miller A.N."/>
            <person name="Grigoriev I.V."/>
            <person name="Debuchy R."/>
            <person name="Gladieux P."/>
            <person name="Hiltunen Thoren M."/>
            <person name="Johannesson H."/>
        </authorList>
    </citation>
    <scope>NUCLEOTIDE SEQUENCE</scope>
    <source>
        <strain evidence="4">CBS 955.72</strain>
    </source>
</reference>
<dbReference type="PANTHER" id="PTHR31495">
    <property type="entry name" value="PEROXYGENASE 3-RELATED"/>
    <property type="match status" value="1"/>
</dbReference>
<dbReference type="GO" id="GO:0004497">
    <property type="term" value="F:monooxygenase activity"/>
    <property type="evidence" value="ECO:0007669"/>
    <property type="project" value="TreeGrafter"/>
</dbReference>
<evidence type="ECO:0000256" key="3">
    <source>
        <dbReference type="SAM" id="Phobius"/>
    </source>
</evidence>
<dbReference type="GO" id="GO:0005509">
    <property type="term" value="F:calcium ion binding"/>
    <property type="evidence" value="ECO:0007669"/>
    <property type="project" value="TreeGrafter"/>
</dbReference>